<sequence length="884" mass="100372">MSLPICPRLFLIVRHLAPGPPVTAKANIHMRALFSPLPRDIHVVNDNLSLNHPDSMLLLLECLCEDCISALQTYSELDPRCSWYQLYRKANEPLMLMLHDFSCPPSSFSDLGISADELLIESSGDAQRAQPSFIRPVDAAYKLFGHPGGNLRWTRVSFPRVPQTLIMSLETHKAVAGADIPVELFDLMLRFLSVGLCGGASSLGFDDHRCKNREECSRNYVDCTRHELIQIARVCRRWSHLVGPILSRRVVLRGPKDLTGILAIRHYPQFHNDGQYLVGDLDIIEQLHAPWIHNIPLRLFPKLRVSAENTALKMRNTGPFPRNQIISSIHGSLRKTLPRFSSGVREVSFSEVQFRSFTHLLRLIKELPSLRSLRCVRVTWDTWSPQPGRLPLPTSFLARDDPTEGVAYVMEDCTDDRAMYLLQILLGQTRQDILDQRTADVLCTLVFANVISGECKHKENEIIIGTIQVQLTPRAGIQQRRRAQCIVLDMQKRHWSGYDWPKIDEQLARLSALQAVLLVFHSRDILLQCLYIALPFTIHLYTSQNRLILVYPTQGGWNQVTLSADGSIEDNAVNLLDPDQSWKHVLRECPHLSRPPQDEIQPRGLRLNDVHFKSFEHLLRLVKVLPSLEDLRCKRVTWETLGASADRIPSPMSFLTRDNLPQQVYYNMSNCTNNRASIWLGLLLGLAEEDVLDRRDIDALWAIASAWEQNGDGYSSQRSRDEIKMGMLRVQLTPTPGGPRPRRVEHIVFDSWTFSTEFNWSELDKQVGNLSALQTVLLIAASRDCLLKYCDNVPPLIPRLRSSRKLKLSFKSKGSHQKRKKDDEYVQISLTDNEIQSIGVPATGRRPVSSVEVGSRAVCCEWAQLEAWVIIFVAEHALTVGGEI</sequence>
<comment type="caution">
    <text evidence="1">The sequence shown here is derived from an EMBL/GenBank/DDBJ whole genome shotgun (WGS) entry which is preliminary data.</text>
</comment>
<proteinExistence type="predicted"/>
<protein>
    <submittedName>
        <fullName evidence="1">Uncharacterized protein</fullName>
    </submittedName>
</protein>
<name>A0ACC1TCX1_9APHY</name>
<evidence type="ECO:0000313" key="2">
    <source>
        <dbReference type="Proteomes" id="UP001148662"/>
    </source>
</evidence>
<dbReference type="Proteomes" id="UP001148662">
    <property type="component" value="Unassembled WGS sequence"/>
</dbReference>
<keyword evidence="2" id="KW-1185">Reference proteome</keyword>
<gene>
    <name evidence="1" type="ORF">NM688_g1202</name>
</gene>
<reference evidence="1" key="1">
    <citation type="submission" date="2022-07" db="EMBL/GenBank/DDBJ databases">
        <title>Genome Sequence of Phlebia brevispora.</title>
        <authorList>
            <person name="Buettner E."/>
        </authorList>
    </citation>
    <scope>NUCLEOTIDE SEQUENCE</scope>
    <source>
        <strain evidence="1">MPL23</strain>
    </source>
</reference>
<dbReference type="EMBL" id="JANHOG010000120">
    <property type="protein sequence ID" value="KAJ3557943.1"/>
    <property type="molecule type" value="Genomic_DNA"/>
</dbReference>
<accession>A0ACC1TCX1</accession>
<organism evidence="1 2">
    <name type="scientific">Phlebia brevispora</name>
    <dbReference type="NCBI Taxonomy" id="194682"/>
    <lineage>
        <taxon>Eukaryota</taxon>
        <taxon>Fungi</taxon>
        <taxon>Dikarya</taxon>
        <taxon>Basidiomycota</taxon>
        <taxon>Agaricomycotina</taxon>
        <taxon>Agaricomycetes</taxon>
        <taxon>Polyporales</taxon>
        <taxon>Meruliaceae</taxon>
        <taxon>Phlebia</taxon>
    </lineage>
</organism>
<evidence type="ECO:0000313" key="1">
    <source>
        <dbReference type="EMBL" id="KAJ3557943.1"/>
    </source>
</evidence>